<dbReference type="SUPFAM" id="SSF54637">
    <property type="entry name" value="Thioesterase/thiol ester dehydrase-isomerase"/>
    <property type="match status" value="1"/>
</dbReference>
<dbReference type="Pfam" id="PF03061">
    <property type="entry name" value="4HBT"/>
    <property type="match status" value="1"/>
</dbReference>
<keyword evidence="4" id="KW-1185">Reference proteome</keyword>
<keyword evidence="1" id="KW-0378">Hydrolase</keyword>
<sequence>MSEEAAERLRATLARIPYARFLGLRAELAGDEMTVILPYAPRLIGNVTLPALHGGVLGALMEMTALAQLSLSEGLARQPKPIDITIGYLRSGRPVETYARAEIKRVGRRVANVYVEAWQEARAKPIANLHGHFHVTPAEGG</sequence>
<dbReference type="InterPro" id="IPR003736">
    <property type="entry name" value="PAAI_dom"/>
</dbReference>
<gene>
    <name evidence="3" type="ORF">KCG34_08890</name>
</gene>
<dbReference type="Proteomes" id="UP000676409">
    <property type="component" value="Chromosome"/>
</dbReference>
<name>A0A975G3L9_9CAUL</name>
<dbReference type="GO" id="GO:0016289">
    <property type="term" value="F:acyl-CoA hydrolase activity"/>
    <property type="evidence" value="ECO:0007669"/>
    <property type="project" value="UniProtKB-ARBA"/>
</dbReference>
<dbReference type="CDD" id="cd03443">
    <property type="entry name" value="PaaI_thioesterase"/>
    <property type="match status" value="1"/>
</dbReference>
<dbReference type="RefSeq" id="WP_211940013.1">
    <property type="nucleotide sequence ID" value="NZ_CP073078.1"/>
</dbReference>
<dbReference type="InterPro" id="IPR029069">
    <property type="entry name" value="HotDog_dom_sf"/>
</dbReference>
<evidence type="ECO:0000313" key="3">
    <source>
        <dbReference type="EMBL" id="QUD89962.1"/>
    </source>
</evidence>
<dbReference type="Gene3D" id="3.10.129.10">
    <property type="entry name" value="Hotdog Thioesterase"/>
    <property type="match status" value="1"/>
</dbReference>
<evidence type="ECO:0000313" key="4">
    <source>
        <dbReference type="Proteomes" id="UP000676409"/>
    </source>
</evidence>
<evidence type="ECO:0000256" key="1">
    <source>
        <dbReference type="ARBA" id="ARBA00022801"/>
    </source>
</evidence>
<dbReference type="EMBL" id="CP073078">
    <property type="protein sequence ID" value="QUD89962.1"/>
    <property type="molecule type" value="Genomic_DNA"/>
</dbReference>
<organism evidence="3 4">
    <name type="scientific">Phenylobacterium montanum</name>
    <dbReference type="NCBI Taxonomy" id="2823693"/>
    <lineage>
        <taxon>Bacteria</taxon>
        <taxon>Pseudomonadati</taxon>
        <taxon>Pseudomonadota</taxon>
        <taxon>Alphaproteobacteria</taxon>
        <taxon>Caulobacterales</taxon>
        <taxon>Caulobacteraceae</taxon>
        <taxon>Phenylobacterium</taxon>
    </lineage>
</organism>
<dbReference type="NCBIfam" id="TIGR00369">
    <property type="entry name" value="unchar_dom_1"/>
    <property type="match status" value="1"/>
</dbReference>
<evidence type="ECO:0000259" key="2">
    <source>
        <dbReference type="Pfam" id="PF03061"/>
    </source>
</evidence>
<reference evidence="3" key="1">
    <citation type="submission" date="2021-04" db="EMBL/GenBank/DDBJ databases">
        <title>The complete genome sequence of Caulobacter sp. S6.</title>
        <authorList>
            <person name="Tang Y."/>
            <person name="Ouyang W."/>
            <person name="Liu Q."/>
            <person name="Huang B."/>
            <person name="Guo Z."/>
            <person name="Lei P."/>
        </authorList>
    </citation>
    <scope>NUCLEOTIDE SEQUENCE</scope>
    <source>
        <strain evidence="3">S6</strain>
    </source>
</reference>
<feature type="domain" description="Thioesterase" evidence="2">
    <location>
        <begin position="52"/>
        <end position="123"/>
    </location>
</feature>
<dbReference type="AlphaFoldDB" id="A0A975G3L9"/>
<proteinExistence type="predicted"/>
<accession>A0A975G3L9</accession>
<protein>
    <submittedName>
        <fullName evidence="3">PaaI family thioesterase</fullName>
    </submittedName>
</protein>
<dbReference type="KEGG" id="caul:KCG34_08890"/>
<dbReference type="InterPro" id="IPR006683">
    <property type="entry name" value="Thioestr_dom"/>
</dbReference>